<name>A0A5J4TTW8_9EUKA</name>
<evidence type="ECO:0000313" key="1">
    <source>
        <dbReference type="EMBL" id="KAA6361638.1"/>
    </source>
</evidence>
<sequence>MPIAIKSKFQTIADFVVKLVIAI</sequence>
<accession>A0A5J4TTW8</accession>
<comment type="caution">
    <text evidence="1">The sequence shown here is derived from an EMBL/GenBank/DDBJ whole genome shotgun (WGS) entry which is preliminary data.</text>
</comment>
<dbReference type="Proteomes" id="UP000324800">
    <property type="component" value="Unassembled WGS sequence"/>
</dbReference>
<gene>
    <name evidence="1" type="ORF">EZS28_042834</name>
</gene>
<dbReference type="EMBL" id="SNRW01025275">
    <property type="protein sequence ID" value="KAA6361638.1"/>
    <property type="molecule type" value="Genomic_DNA"/>
</dbReference>
<protein>
    <submittedName>
        <fullName evidence="1">Uncharacterized protein</fullName>
    </submittedName>
</protein>
<evidence type="ECO:0000313" key="2">
    <source>
        <dbReference type="Proteomes" id="UP000324800"/>
    </source>
</evidence>
<reference evidence="1 2" key="1">
    <citation type="submission" date="2019-03" db="EMBL/GenBank/DDBJ databases">
        <title>Single cell metagenomics reveals metabolic interactions within the superorganism composed of flagellate Streblomastix strix and complex community of Bacteroidetes bacteria on its surface.</title>
        <authorList>
            <person name="Treitli S.C."/>
            <person name="Kolisko M."/>
            <person name="Husnik F."/>
            <person name="Keeling P."/>
            <person name="Hampl V."/>
        </authorList>
    </citation>
    <scope>NUCLEOTIDE SEQUENCE [LARGE SCALE GENOMIC DNA]</scope>
    <source>
        <strain evidence="1">ST1C</strain>
    </source>
</reference>
<organism evidence="1 2">
    <name type="scientific">Streblomastix strix</name>
    <dbReference type="NCBI Taxonomy" id="222440"/>
    <lineage>
        <taxon>Eukaryota</taxon>
        <taxon>Metamonada</taxon>
        <taxon>Preaxostyla</taxon>
        <taxon>Oxymonadida</taxon>
        <taxon>Streblomastigidae</taxon>
        <taxon>Streblomastix</taxon>
    </lineage>
</organism>
<dbReference type="AlphaFoldDB" id="A0A5J4TTW8"/>
<feature type="non-terminal residue" evidence="1">
    <location>
        <position position="23"/>
    </location>
</feature>
<proteinExistence type="predicted"/>